<dbReference type="EC" id="6.1.1.15" evidence="1"/>
<evidence type="ECO:0000256" key="6">
    <source>
        <dbReference type="ARBA" id="ARBA00023146"/>
    </source>
</evidence>
<evidence type="ECO:0000256" key="4">
    <source>
        <dbReference type="ARBA" id="ARBA00022840"/>
    </source>
</evidence>
<dbReference type="Pfam" id="PF00587">
    <property type="entry name" value="tRNA-synt_2b"/>
    <property type="match status" value="1"/>
</dbReference>
<dbReference type="InterPro" id="IPR002314">
    <property type="entry name" value="aa-tRNA-synt_IIb"/>
</dbReference>
<dbReference type="InterPro" id="IPR036621">
    <property type="entry name" value="Anticodon-bd_dom_sf"/>
</dbReference>
<dbReference type="GO" id="GO:0004827">
    <property type="term" value="F:proline-tRNA ligase activity"/>
    <property type="evidence" value="ECO:0007669"/>
    <property type="project" value="UniProtKB-EC"/>
</dbReference>
<keyword evidence="6" id="KW-0030">Aminoacyl-tRNA synthetase</keyword>
<dbReference type="GO" id="GO:0006433">
    <property type="term" value="P:prolyl-tRNA aminoacylation"/>
    <property type="evidence" value="ECO:0007669"/>
    <property type="project" value="InterPro"/>
</dbReference>
<dbReference type="Proteomes" id="UP000286415">
    <property type="component" value="Unassembled WGS sequence"/>
</dbReference>
<keyword evidence="11" id="KW-1185">Reference proteome</keyword>
<dbReference type="GO" id="GO:0005739">
    <property type="term" value="C:mitochondrion"/>
    <property type="evidence" value="ECO:0007669"/>
    <property type="project" value="TreeGrafter"/>
</dbReference>
<protein>
    <recommendedName>
        <fullName evidence="1">proline--tRNA ligase</fullName>
        <ecNumber evidence="1">6.1.1.15</ecNumber>
    </recommendedName>
    <alternativeName>
        <fullName evidence="7">Prolyl-tRNA synthetase</fullName>
    </alternativeName>
</protein>
<feature type="domain" description="Aminoacyl-transfer RNA synthetases class-II family profile" evidence="9">
    <location>
        <begin position="137"/>
        <end position="403"/>
    </location>
</feature>
<dbReference type="InterPro" id="IPR045864">
    <property type="entry name" value="aa-tRNA-synth_II/BPL/LPL"/>
</dbReference>
<name>A0A8T1M4T1_CLOSI</name>
<proteinExistence type="predicted"/>
<keyword evidence="3" id="KW-0547">Nucleotide-binding</keyword>
<keyword evidence="4" id="KW-0067">ATP-binding</keyword>
<dbReference type="PANTHER" id="PTHR42753:SF10">
    <property type="entry name" value="PROLINE--TRNA LIGASE, MITOCHONDRIAL-RELATED"/>
    <property type="match status" value="1"/>
</dbReference>
<dbReference type="InterPro" id="IPR050062">
    <property type="entry name" value="Pro-tRNA_synthetase"/>
</dbReference>
<dbReference type="SUPFAM" id="SSF52954">
    <property type="entry name" value="Class II aaRS ABD-related"/>
    <property type="match status" value="1"/>
</dbReference>
<organism evidence="10 11">
    <name type="scientific">Clonorchis sinensis</name>
    <name type="common">Chinese liver fluke</name>
    <dbReference type="NCBI Taxonomy" id="79923"/>
    <lineage>
        <taxon>Eukaryota</taxon>
        <taxon>Metazoa</taxon>
        <taxon>Spiralia</taxon>
        <taxon>Lophotrochozoa</taxon>
        <taxon>Platyhelminthes</taxon>
        <taxon>Trematoda</taxon>
        <taxon>Digenea</taxon>
        <taxon>Opisthorchiida</taxon>
        <taxon>Opisthorchiata</taxon>
        <taxon>Opisthorchiidae</taxon>
        <taxon>Clonorchis</taxon>
    </lineage>
</organism>
<dbReference type="PRINTS" id="PR01046">
    <property type="entry name" value="TRNASYNTHPRO"/>
</dbReference>
<dbReference type="SUPFAM" id="SSF55681">
    <property type="entry name" value="Class II aaRS and biotin synthetases"/>
    <property type="match status" value="1"/>
</dbReference>
<reference evidence="10 11" key="1">
    <citation type="journal article" date="2018" name="Biotechnol. Adv.">
        <title>Improved genomic resources and new bioinformatic workflow for the carcinogenic parasite Clonorchis sinensis: Biotechnological implications.</title>
        <authorList>
            <person name="Wang D."/>
            <person name="Korhonen P.K."/>
            <person name="Gasser R.B."/>
            <person name="Young N.D."/>
        </authorList>
    </citation>
    <scope>NUCLEOTIDE SEQUENCE [LARGE SCALE GENOMIC DNA]</scope>
    <source>
        <strain evidence="10">Cs-k2</strain>
    </source>
</reference>
<gene>
    <name evidence="10" type="ORF">CSKR_202861</name>
</gene>
<dbReference type="PANTHER" id="PTHR42753">
    <property type="entry name" value="MITOCHONDRIAL RIBOSOME PROTEIN L39/PROLYL-TRNA LIGASE FAMILY MEMBER"/>
    <property type="match status" value="1"/>
</dbReference>
<dbReference type="InterPro" id="IPR002316">
    <property type="entry name" value="Pro-tRNA-ligase_IIa"/>
</dbReference>
<evidence type="ECO:0000313" key="11">
    <source>
        <dbReference type="Proteomes" id="UP000286415"/>
    </source>
</evidence>
<evidence type="ECO:0000256" key="5">
    <source>
        <dbReference type="ARBA" id="ARBA00022917"/>
    </source>
</evidence>
<dbReference type="AlphaFoldDB" id="A0A8T1M4T1"/>
<dbReference type="GO" id="GO:0005524">
    <property type="term" value="F:ATP binding"/>
    <property type="evidence" value="ECO:0007669"/>
    <property type="project" value="UniProtKB-KW"/>
</dbReference>
<evidence type="ECO:0000313" key="10">
    <source>
        <dbReference type="EMBL" id="KAG5443731.1"/>
    </source>
</evidence>
<dbReference type="Gene3D" id="2.30.42.40">
    <property type="match status" value="1"/>
</dbReference>
<dbReference type="InterPro" id="IPR006195">
    <property type="entry name" value="aa-tRNA-synth_II"/>
</dbReference>
<reference evidence="10 11" key="2">
    <citation type="journal article" date="2021" name="Genomics">
        <title>High-quality reference genome for Clonorchis sinensis.</title>
        <authorList>
            <person name="Young N.D."/>
            <person name="Stroehlein A.J."/>
            <person name="Kinkar L."/>
            <person name="Wang T."/>
            <person name="Sohn W.M."/>
            <person name="Chang B.C.H."/>
            <person name="Kaur P."/>
            <person name="Weisz D."/>
            <person name="Dudchenko O."/>
            <person name="Aiden E.L."/>
            <person name="Korhonen P.K."/>
            <person name="Gasser R.B."/>
        </authorList>
    </citation>
    <scope>NUCLEOTIDE SEQUENCE [LARGE SCALE GENOMIC DNA]</scope>
    <source>
        <strain evidence="10">Cs-k2</strain>
    </source>
</reference>
<dbReference type="Gene3D" id="3.40.50.800">
    <property type="entry name" value="Anticodon-binding domain"/>
    <property type="match status" value="1"/>
</dbReference>
<evidence type="ECO:0000256" key="8">
    <source>
        <dbReference type="ARBA" id="ARBA00047671"/>
    </source>
</evidence>
<evidence type="ECO:0000259" key="9">
    <source>
        <dbReference type="PROSITE" id="PS50862"/>
    </source>
</evidence>
<evidence type="ECO:0000256" key="7">
    <source>
        <dbReference type="ARBA" id="ARBA00029731"/>
    </source>
</evidence>
<comment type="catalytic activity">
    <reaction evidence="8">
        <text>tRNA(Pro) + L-proline + ATP = L-prolyl-tRNA(Pro) + AMP + diphosphate</text>
        <dbReference type="Rhea" id="RHEA:14305"/>
        <dbReference type="Rhea" id="RHEA-COMP:9700"/>
        <dbReference type="Rhea" id="RHEA-COMP:9702"/>
        <dbReference type="ChEBI" id="CHEBI:30616"/>
        <dbReference type="ChEBI" id="CHEBI:33019"/>
        <dbReference type="ChEBI" id="CHEBI:60039"/>
        <dbReference type="ChEBI" id="CHEBI:78442"/>
        <dbReference type="ChEBI" id="CHEBI:78532"/>
        <dbReference type="ChEBI" id="CHEBI:456215"/>
        <dbReference type="EC" id="6.1.1.15"/>
    </reaction>
</comment>
<dbReference type="PROSITE" id="PS50862">
    <property type="entry name" value="AA_TRNA_LIGASE_II"/>
    <property type="match status" value="1"/>
</dbReference>
<accession>A0A8T1M4T1</accession>
<evidence type="ECO:0000256" key="2">
    <source>
        <dbReference type="ARBA" id="ARBA00022598"/>
    </source>
</evidence>
<dbReference type="OrthoDB" id="10267474at2759"/>
<evidence type="ECO:0000256" key="1">
    <source>
        <dbReference type="ARBA" id="ARBA00012831"/>
    </source>
</evidence>
<dbReference type="EMBL" id="NIRI02000056">
    <property type="protein sequence ID" value="KAG5443731.1"/>
    <property type="molecule type" value="Genomic_DNA"/>
</dbReference>
<dbReference type="Gene3D" id="3.30.930.10">
    <property type="entry name" value="Bira Bifunctional Protein, Domain 2"/>
    <property type="match status" value="1"/>
</dbReference>
<sequence length="545" mass="60899">MSVHSLYVISESGSLQFYYDHSVSVTTAEKTFSYPIPLRLASVDGRICVDFGTVDEVKPGYAVLSVNNIDAGGTFLEDGREILQIMTTYSFLTRCLRKPTAVFRTSHDACLSHRLFCYAGLISQSSPGVFVLWPMFMRVLNKLGAIVQTKMSSLGAQMLLLPTLGDERIWTKSGRWNDAGQLFKLHDRNGKQYCLQPTHEEEITSLVGSLELSYKDLPLRLYQISNKFRDELRPRYGLIRCREFVMKDMYSFDKCPNSALDTYHSVSNAYSELLSDLRLPYHKVLACAGPIGGHLSHEYHIPSSVGEDILCICQRCGKGYNTELEDGAERIGCTDSSCPHEFQKIRGSEVGHCFLLGRRYSSCFDANYQGLDGRQTLEMGCYGLGLTRLVAVGVEYLSAAAFPDLPIEQISEIRWPQGLAPYRGCVVLQKETAKDAMKAEELNSIFSILADASYDLRFPGDILVDDRPGLSLGRKLVDIRRLGIPWIAILKSSAGSLGPFELIDLHRGRSHEATVHEIRSAFEQPTLFDSSALPEWDMSNRKATG</sequence>
<keyword evidence="2" id="KW-0436">Ligase</keyword>
<keyword evidence="5" id="KW-0648">Protein biosynthesis</keyword>
<evidence type="ECO:0000256" key="3">
    <source>
        <dbReference type="ARBA" id="ARBA00022741"/>
    </source>
</evidence>
<comment type="caution">
    <text evidence="10">The sequence shown here is derived from an EMBL/GenBank/DDBJ whole genome shotgun (WGS) entry which is preliminary data.</text>
</comment>